<keyword evidence="8" id="KW-1185">Reference proteome</keyword>
<dbReference type="InterPro" id="IPR036661">
    <property type="entry name" value="Luciferase-like_sf"/>
</dbReference>
<dbReference type="EMBL" id="AP025637">
    <property type="protein sequence ID" value="BDG70528.1"/>
    <property type="molecule type" value="Genomic_DNA"/>
</dbReference>
<keyword evidence="1" id="KW-0285">Flavoprotein</keyword>
<evidence type="ECO:0000259" key="6">
    <source>
        <dbReference type="Pfam" id="PF00296"/>
    </source>
</evidence>
<evidence type="ECO:0000313" key="8">
    <source>
        <dbReference type="Proteomes" id="UP000831327"/>
    </source>
</evidence>
<reference evidence="7 8" key="1">
    <citation type="journal article" date="2016" name="Microbes Environ.">
        <title>Phylogenetically diverse aerobic anoxygenic phototrophic bacteria isolated from epilithic biofilms in Tama river, Japan.</title>
        <authorList>
            <person name="Hirose S."/>
            <person name="Matsuura K."/>
            <person name="Haruta S."/>
        </authorList>
    </citation>
    <scope>NUCLEOTIDE SEQUENCE [LARGE SCALE GENOMIC DNA]</scope>
    <source>
        <strain evidence="7 8">S08</strain>
    </source>
</reference>
<evidence type="ECO:0000256" key="4">
    <source>
        <dbReference type="ARBA" id="ARBA00023033"/>
    </source>
</evidence>
<evidence type="ECO:0000256" key="1">
    <source>
        <dbReference type="ARBA" id="ARBA00022630"/>
    </source>
</evidence>
<dbReference type="CDD" id="cd01095">
    <property type="entry name" value="Nitrilotriacetate_monoxgenase"/>
    <property type="match status" value="1"/>
</dbReference>
<keyword evidence="4" id="KW-0503">Monooxygenase</keyword>
<keyword evidence="3" id="KW-0560">Oxidoreductase</keyword>
<gene>
    <name evidence="7" type="primary">nrd</name>
    <name evidence="7" type="ORF">Rmf_04570</name>
</gene>
<organism evidence="7 8">
    <name type="scientific">Roseomonas fluvialis</name>
    <dbReference type="NCBI Taxonomy" id="1750527"/>
    <lineage>
        <taxon>Bacteria</taxon>
        <taxon>Pseudomonadati</taxon>
        <taxon>Pseudomonadota</taxon>
        <taxon>Alphaproteobacteria</taxon>
        <taxon>Acetobacterales</taxon>
        <taxon>Roseomonadaceae</taxon>
        <taxon>Roseomonas</taxon>
    </lineage>
</organism>
<evidence type="ECO:0000256" key="2">
    <source>
        <dbReference type="ARBA" id="ARBA00022643"/>
    </source>
</evidence>
<sequence>MPAQRCLHLGAFMRPVSIHTGAWRYPGAWPDANFSFPRLKHLIQRLEAGKFDAFFMADHLALLNMPIEALRRSHTVTSFDPLTLLPALAAVTDRIGLIATASTTYNDPYHVARKFASLDHISNGRAGWNVVTTANPDAALNFGQDEHMAHGERYKRAREFYDVVTGLWDSFADDAFIRDAESGIFWDPSRMHVLNHEGPELKVRGPLNVARPVQGWPLIVQAGASEAGRQLAAETAEMVFAAGGPIADARAFYADVKGRAAAFGRNPDHIKILPGALVVVGTTVEEAREKRALLDSLVHYESAIGSLSIALGVDARAFDPDAPLPDIPDTEASKSGRERAIALARREKLTVRQLAQRLGGYGGAAIVGTPATIADEMQEWLETRACDGFNVMFPYVPGGLEDFVTQVVPELQRRGIFRTEYEGTTLREHLGLPRPENRFFRLAARAAE</sequence>
<dbReference type="RefSeq" id="WP_244457854.1">
    <property type="nucleotide sequence ID" value="NZ_AP025637.1"/>
</dbReference>
<dbReference type="NCBIfam" id="TIGR03860">
    <property type="entry name" value="FMN_nitrolo"/>
    <property type="match status" value="1"/>
</dbReference>
<dbReference type="PANTHER" id="PTHR30011:SF16">
    <property type="entry name" value="C2H2 FINGER DOMAIN TRANSCRIPTION FACTOR (EUROFUNG)-RELATED"/>
    <property type="match status" value="1"/>
</dbReference>
<dbReference type="Pfam" id="PF00296">
    <property type="entry name" value="Bac_luciferase"/>
    <property type="match status" value="1"/>
</dbReference>
<keyword evidence="2" id="KW-0288">FMN</keyword>
<proteinExistence type="inferred from homology"/>
<feature type="domain" description="Luciferase-like" evidence="6">
    <location>
        <begin position="25"/>
        <end position="383"/>
    </location>
</feature>
<evidence type="ECO:0000313" key="7">
    <source>
        <dbReference type="EMBL" id="BDG70528.1"/>
    </source>
</evidence>
<accession>A0ABM7XYI3</accession>
<dbReference type="SUPFAM" id="SSF51679">
    <property type="entry name" value="Bacterial luciferase-like"/>
    <property type="match status" value="1"/>
</dbReference>
<dbReference type="InterPro" id="IPR016215">
    <property type="entry name" value="NTA_MOA"/>
</dbReference>
<dbReference type="PANTHER" id="PTHR30011">
    <property type="entry name" value="ALKANESULFONATE MONOOXYGENASE-RELATED"/>
    <property type="match status" value="1"/>
</dbReference>
<dbReference type="Gene3D" id="3.20.20.30">
    <property type="entry name" value="Luciferase-like domain"/>
    <property type="match status" value="1"/>
</dbReference>
<evidence type="ECO:0000256" key="3">
    <source>
        <dbReference type="ARBA" id="ARBA00023002"/>
    </source>
</evidence>
<name>A0ABM7XYI3_9PROT</name>
<dbReference type="InterPro" id="IPR011251">
    <property type="entry name" value="Luciferase-like_dom"/>
</dbReference>
<evidence type="ECO:0000256" key="5">
    <source>
        <dbReference type="ARBA" id="ARBA00033748"/>
    </source>
</evidence>
<dbReference type="PIRSF" id="PIRSF000337">
    <property type="entry name" value="NTA_MOA"/>
    <property type="match status" value="1"/>
</dbReference>
<dbReference type="Proteomes" id="UP000831327">
    <property type="component" value="Chromosome"/>
</dbReference>
<protein>
    <submittedName>
        <fullName evidence="7">Nrd protein</fullName>
    </submittedName>
</protein>
<dbReference type="InterPro" id="IPR051260">
    <property type="entry name" value="Diverse_substr_monoxygenases"/>
</dbReference>
<comment type="similarity">
    <text evidence="5">Belongs to the NtaA/SnaA/DszA monooxygenase family.</text>
</comment>